<dbReference type="Proteomes" id="UP001597459">
    <property type="component" value="Unassembled WGS sequence"/>
</dbReference>
<dbReference type="EMBL" id="JBHULX010000048">
    <property type="protein sequence ID" value="MFD2593470.1"/>
    <property type="molecule type" value="Genomic_DNA"/>
</dbReference>
<evidence type="ECO:0000313" key="2">
    <source>
        <dbReference type="Proteomes" id="UP001597459"/>
    </source>
</evidence>
<protein>
    <recommendedName>
        <fullName evidence="3">PH domain-containing protein</fullName>
    </recommendedName>
</protein>
<organism evidence="1 2">
    <name type="scientific">Aquimarina hainanensis</name>
    <dbReference type="NCBI Taxonomy" id="1578017"/>
    <lineage>
        <taxon>Bacteria</taxon>
        <taxon>Pseudomonadati</taxon>
        <taxon>Bacteroidota</taxon>
        <taxon>Flavobacteriia</taxon>
        <taxon>Flavobacteriales</taxon>
        <taxon>Flavobacteriaceae</taxon>
        <taxon>Aquimarina</taxon>
    </lineage>
</organism>
<gene>
    <name evidence="1" type="ORF">ACFSTE_21715</name>
</gene>
<evidence type="ECO:0008006" key="3">
    <source>
        <dbReference type="Google" id="ProtNLM"/>
    </source>
</evidence>
<proteinExistence type="predicted"/>
<reference evidence="2" key="1">
    <citation type="journal article" date="2019" name="Int. J. Syst. Evol. Microbiol.">
        <title>The Global Catalogue of Microorganisms (GCM) 10K type strain sequencing project: providing services to taxonomists for standard genome sequencing and annotation.</title>
        <authorList>
            <consortium name="The Broad Institute Genomics Platform"/>
            <consortium name="The Broad Institute Genome Sequencing Center for Infectious Disease"/>
            <person name="Wu L."/>
            <person name="Ma J."/>
        </authorList>
    </citation>
    <scope>NUCLEOTIDE SEQUENCE [LARGE SCALE GENOMIC DNA]</scope>
    <source>
        <strain evidence="2">KCTC 42423</strain>
    </source>
</reference>
<name>A0ABW5NDD7_9FLAO</name>
<keyword evidence="2" id="KW-1185">Reference proteome</keyword>
<sequence>MRKITKEKINLILKNESGIILLKKESKQSFWEAFFSQWISIITAFYLLTRNKNDFLILTEKRLILIIRNKTYLEQKLNRTASFNYNGIKSTLEITNQKNSSCIKLNKLDVSYEEGKLIRRKLNELKNTKNEITYNHL</sequence>
<evidence type="ECO:0000313" key="1">
    <source>
        <dbReference type="EMBL" id="MFD2593470.1"/>
    </source>
</evidence>
<dbReference type="RefSeq" id="WP_378254106.1">
    <property type="nucleotide sequence ID" value="NZ_JBHSJV010000001.1"/>
</dbReference>
<comment type="caution">
    <text evidence="1">The sequence shown here is derived from an EMBL/GenBank/DDBJ whole genome shotgun (WGS) entry which is preliminary data.</text>
</comment>
<accession>A0ABW5NDD7</accession>